<dbReference type="AlphaFoldDB" id="A0A9W8XC31"/>
<dbReference type="OrthoDB" id="10613127at2759"/>
<sequence>MYWTTQTLIIHPLLRSAPIPLSPHEYIFALKALMILINPLSAHLLPLFRAYNAARSHQPSPFPATYPFSLDEEIRHIELKIMYAHIVLLLGEIRAHYEDFCYLYGAYGVGEVCEMVREMGWEWAEWKGLVSEWDDLRYLVEDEGLERFYRDERGERKKSDEA</sequence>
<name>A0A9W8XC31_9PLEO</name>
<proteinExistence type="predicted"/>
<gene>
    <name evidence="1" type="ORF">N0V89_010594</name>
</gene>
<protein>
    <submittedName>
        <fullName evidence="1">Uncharacterized protein</fullName>
    </submittedName>
</protein>
<dbReference type="RefSeq" id="XP_056066463.1">
    <property type="nucleotide sequence ID" value="XM_056219336.1"/>
</dbReference>
<dbReference type="EMBL" id="JAPEUX010000008">
    <property type="protein sequence ID" value="KAJ4346663.1"/>
    <property type="molecule type" value="Genomic_DNA"/>
</dbReference>
<evidence type="ECO:0000313" key="1">
    <source>
        <dbReference type="EMBL" id="KAJ4346663.1"/>
    </source>
</evidence>
<keyword evidence="2" id="KW-1185">Reference proteome</keyword>
<evidence type="ECO:0000313" key="2">
    <source>
        <dbReference type="Proteomes" id="UP001140513"/>
    </source>
</evidence>
<accession>A0A9W8XC31</accession>
<reference evidence="1" key="1">
    <citation type="submission" date="2022-10" db="EMBL/GenBank/DDBJ databases">
        <title>Tapping the CABI collections for fungal endophytes: first genome assemblies for Collariella, Neodidymelliopsis, Ascochyta clinopodiicola, Didymella pomorum, Didymosphaeria variabile, Neocosmospora piperis and Neocucurbitaria cava.</title>
        <authorList>
            <person name="Hill R."/>
        </authorList>
    </citation>
    <scope>NUCLEOTIDE SEQUENCE</scope>
    <source>
        <strain evidence="1">IMI 356815</strain>
    </source>
</reference>
<dbReference type="GeneID" id="80914124"/>
<comment type="caution">
    <text evidence="1">The sequence shown here is derived from an EMBL/GenBank/DDBJ whole genome shotgun (WGS) entry which is preliminary data.</text>
</comment>
<dbReference type="Proteomes" id="UP001140513">
    <property type="component" value="Unassembled WGS sequence"/>
</dbReference>
<organism evidence="1 2">
    <name type="scientific">Didymosphaeria variabile</name>
    <dbReference type="NCBI Taxonomy" id="1932322"/>
    <lineage>
        <taxon>Eukaryota</taxon>
        <taxon>Fungi</taxon>
        <taxon>Dikarya</taxon>
        <taxon>Ascomycota</taxon>
        <taxon>Pezizomycotina</taxon>
        <taxon>Dothideomycetes</taxon>
        <taxon>Pleosporomycetidae</taxon>
        <taxon>Pleosporales</taxon>
        <taxon>Massarineae</taxon>
        <taxon>Didymosphaeriaceae</taxon>
        <taxon>Didymosphaeria</taxon>
    </lineage>
</organism>